<sequence length="649" mass="70988">MASKEDETTSYDFPCFVCHVLHAMLVVVHLSLVGVAVHHMEHNLILPITSTTDEYPIISSASMQAFYTLYTTSLVYVTQHVSLLRYSRRRQSLTSIHDLSGARAGFGLALNCLWEQLHRATSPLTIVAVAIYFLAITIVHVASSSIIQFQTFNGTVRVSAPTTLGWPTISAARSSPFDYPHDVLPDDLRHFSMYGVDWNTVWSVAPYIDRIPSMTRAGLADGIIYDVFSSQSGTGNASVGGTRIDTDCSFATGLVQDDLIWPGWTKSNYGLQKHLGAVPWKDQVLFHPRSLKGRELTFVITTAIDESPEVLQKAVIPMNWTMSGVGDLPPPSQARTTMLLTPPKFSTAPQKVFDPDTWSPSRYALSDSPGLLISNWVWFGMFFATQVGPQICSSAANGCYSLSTSEIFLMQLLNITPSTRMPNNPAYSSNTTPSVILTLQEIEDGVSNLLARCVWTGLLGKEGGGFERSTGSTLITEFVLQLHLNINWIPLSFALSASIALFIAELYLTRAVTNGTNRKGAVKGLGMLELIWLASHSSELRDGIGPVENPNIDHLRTAGMFNVCFADIRGKEGSGGENLGGLPVPPQQELDSYELRSFGSTDCTLITIDSDATTNDHTIIDHNSPFPDPGDDESTFEIPYTFSSKHSSL</sequence>
<organism evidence="1 2">
    <name type="scientific">Hygrophoropsis aurantiaca</name>
    <dbReference type="NCBI Taxonomy" id="72124"/>
    <lineage>
        <taxon>Eukaryota</taxon>
        <taxon>Fungi</taxon>
        <taxon>Dikarya</taxon>
        <taxon>Basidiomycota</taxon>
        <taxon>Agaricomycotina</taxon>
        <taxon>Agaricomycetes</taxon>
        <taxon>Agaricomycetidae</taxon>
        <taxon>Boletales</taxon>
        <taxon>Coniophorineae</taxon>
        <taxon>Hygrophoropsidaceae</taxon>
        <taxon>Hygrophoropsis</taxon>
    </lineage>
</organism>
<comment type="caution">
    <text evidence="1">The sequence shown here is derived from an EMBL/GenBank/DDBJ whole genome shotgun (WGS) entry which is preliminary data.</text>
</comment>
<reference evidence="1" key="1">
    <citation type="journal article" date="2021" name="New Phytol.">
        <title>Evolutionary innovations through gain and loss of genes in the ectomycorrhizal Boletales.</title>
        <authorList>
            <person name="Wu G."/>
            <person name="Miyauchi S."/>
            <person name="Morin E."/>
            <person name="Kuo A."/>
            <person name="Drula E."/>
            <person name="Varga T."/>
            <person name="Kohler A."/>
            <person name="Feng B."/>
            <person name="Cao Y."/>
            <person name="Lipzen A."/>
            <person name="Daum C."/>
            <person name="Hundley H."/>
            <person name="Pangilinan J."/>
            <person name="Johnson J."/>
            <person name="Barry K."/>
            <person name="LaButti K."/>
            <person name="Ng V."/>
            <person name="Ahrendt S."/>
            <person name="Min B."/>
            <person name="Choi I.G."/>
            <person name="Park H."/>
            <person name="Plett J.M."/>
            <person name="Magnuson J."/>
            <person name="Spatafora J.W."/>
            <person name="Nagy L.G."/>
            <person name="Henrissat B."/>
            <person name="Grigoriev I.V."/>
            <person name="Yang Z.L."/>
            <person name="Xu J."/>
            <person name="Martin F.M."/>
        </authorList>
    </citation>
    <scope>NUCLEOTIDE SEQUENCE</scope>
    <source>
        <strain evidence="1">ATCC 28755</strain>
    </source>
</reference>
<dbReference type="EMBL" id="MU267994">
    <property type="protein sequence ID" value="KAH7906629.1"/>
    <property type="molecule type" value="Genomic_DNA"/>
</dbReference>
<evidence type="ECO:0000313" key="1">
    <source>
        <dbReference type="EMBL" id="KAH7906629.1"/>
    </source>
</evidence>
<proteinExistence type="predicted"/>
<keyword evidence="2" id="KW-1185">Reference proteome</keyword>
<evidence type="ECO:0000313" key="2">
    <source>
        <dbReference type="Proteomes" id="UP000790377"/>
    </source>
</evidence>
<accession>A0ACB8A0F0</accession>
<name>A0ACB8A0F0_9AGAM</name>
<protein>
    <submittedName>
        <fullName evidence="1">Uncharacterized protein</fullName>
    </submittedName>
</protein>
<dbReference type="Proteomes" id="UP000790377">
    <property type="component" value="Unassembled WGS sequence"/>
</dbReference>
<gene>
    <name evidence="1" type="ORF">BJ138DRAFT_1220392</name>
</gene>